<dbReference type="HOGENOM" id="CLU_1052094_0_0_1"/>
<keyword evidence="2" id="KW-1185">Reference proteome</keyword>
<sequence>MLSVPRRPRTVAVLGSVLAGRATEAAANGSGAGGGGSAAAREAASDALEARRLLDLAVRDRPRSLLRLLCATADAAAAREVTRHGRVAPQQGGRATAGESLPAMERAVLLVHPPVMGCAAHRIAAALTGGGGRGGLASPLEGGRCYAWRVVNRYYSATLSLLVVPDTDATHAPLAAAAAEAGAVLLLFDRSAAAAAGESGWARVTGRWGSDLPSADELSEFVLLLLGDCGGAPGEAPPTHPEACFEFALEHGGEIVEIDSAAGSA</sequence>
<reference evidence="1" key="2">
    <citation type="submission" date="2024-10" db="UniProtKB">
        <authorList>
            <consortium name="EnsemblProtists"/>
        </authorList>
    </citation>
    <scope>IDENTIFICATION</scope>
</reference>
<reference evidence="2" key="1">
    <citation type="journal article" date="2013" name="Nature">
        <title>Pan genome of the phytoplankton Emiliania underpins its global distribution.</title>
        <authorList>
            <person name="Read B.A."/>
            <person name="Kegel J."/>
            <person name="Klute M.J."/>
            <person name="Kuo A."/>
            <person name="Lefebvre S.C."/>
            <person name="Maumus F."/>
            <person name="Mayer C."/>
            <person name="Miller J."/>
            <person name="Monier A."/>
            <person name="Salamov A."/>
            <person name="Young J."/>
            <person name="Aguilar M."/>
            <person name="Claverie J.M."/>
            <person name="Frickenhaus S."/>
            <person name="Gonzalez K."/>
            <person name="Herman E.K."/>
            <person name="Lin Y.C."/>
            <person name="Napier J."/>
            <person name="Ogata H."/>
            <person name="Sarno A.F."/>
            <person name="Shmutz J."/>
            <person name="Schroeder D."/>
            <person name="de Vargas C."/>
            <person name="Verret F."/>
            <person name="von Dassow P."/>
            <person name="Valentin K."/>
            <person name="Van de Peer Y."/>
            <person name="Wheeler G."/>
            <person name="Dacks J.B."/>
            <person name="Delwiche C.F."/>
            <person name="Dyhrman S.T."/>
            <person name="Glockner G."/>
            <person name="John U."/>
            <person name="Richards T."/>
            <person name="Worden A.Z."/>
            <person name="Zhang X."/>
            <person name="Grigoriev I.V."/>
            <person name="Allen A.E."/>
            <person name="Bidle K."/>
            <person name="Borodovsky M."/>
            <person name="Bowler C."/>
            <person name="Brownlee C."/>
            <person name="Cock J.M."/>
            <person name="Elias M."/>
            <person name="Gladyshev V.N."/>
            <person name="Groth M."/>
            <person name="Guda C."/>
            <person name="Hadaegh A."/>
            <person name="Iglesias-Rodriguez M.D."/>
            <person name="Jenkins J."/>
            <person name="Jones B.M."/>
            <person name="Lawson T."/>
            <person name="Leese F."/>
            <person name="Lindquist E."/>
            <person name="Lobanov A."/>
            <person name="Lomsadze A."/>
            <person name="Malik S.B."/>
            <person name="Marsh M.E."/>
            <person name="Mackinder L."/>
            <person name="Mock T."/>
            <person name="Mueller-Roeber B."/>
            <person name="Pagarete A."/>
            <person name="Parker M."/>
            <person name="Probert I."/>
            <person name="Quesneville H."/>
            <person name="Raines C."/>
            <person name="Rensing S.A."/>
            <person name="Riano-Pachon D.M."/>
            <person name="Richier S."/>
            <person name="Rokitta S."/>
            <person name="Shiraiwa Y."/>
            <person name="Soanes D.M."/>
            <person name="van der Giezen M."/>
            <person name="Wahlund T.M."/>
            <person name="Williams B."/>
            <person name="Wilson W."/>
            <person name="Wolfe G."/>
            <person name="Wurch L.L."/>
        </authorList>
    </citation>
    <scope>NUCLEOTIDE SEQUENCE</scope>
</reference>
<evidence type="ECO:0000313" key="1">
    <source>
        <dbReference type="EnsemblProtists" id="EOD26535"/>
    </source>
</evidence>
<protein>
    <submittedName>
        <fullName evidence="1">Uncharacterized protein</fullName>
    </submittedName>
</protein>
<dbReference type="KEGG" id="ehx:EMIHUDRAFT_435095"/>
<organism evidence="1 2">
    <name type="scientific">Emiliania huxleyi (strain CCMP1516)</name>
    <dbReference type="NCBI Taxonomy" id="280463"/>
    <lineage>
        <taxon>Eukaryota</taxon>
        <taxon>Haptista</taxon>
        <taxon>Haptophyta</taxon>
        <taxon>Prymnesiophyceae</taxon>
        <taxon>Isochrysidales</taxon>
        <taxon>Noelaerhabdaceae</taxon>
        <taxon>Emiliania</taxon>
    </lineage>
</organism>
<dbReference type="RefSeq" id="XP_005778964.1">
    <property type="nucleotide sequence ID" value="XM_005778907.1"/>
</dbReference>
<dbReference type="EnsemblProtists" id="EOD26535">
    <property type="protein sequence ID" value="EOD26535"/>
    <property type="gene ID" value="EMIHUDRAFT_435095"/>
</dbReference>
<name>A0A0D3JSQ0_EMIH1</name>
<dbReference type="GeneID" id="17272081"/>
<dbReference type="Proteomes" id="UP000013827">
    <property type="component" value="Unassembled WGS sequence"/>
</dbReference>
<dbReference type="AlphaFoldDB" id="A0A0D3JSQ0"/>
<accession>A0A0D3JSQ0</accession>
<proteinExistence type="predicted"/>
<dbReference type="PaxDb" id="2903-EOD26535"/>
<evidence type="ECO:0000313" key="2">
    <source>
        <dbReference type="Proteomes" id="UP000013827"/>
    </source>
</evidence>